<evidence type="ECO:0000313" key="7">
    <source>
        <dbReference type="Proteomes" id="UP000503018"/>
    </source>
</evidence>
<evidence type="ECO:0000313" key="6">
    <source>
        <dbReference type="EMBL" id="QJQ31511.1"/>
    </source>
</evidence>
<evidence type="ECO:0000256" key="3">
    <source>
        <dbReference type="ARBA" id="ARBA00023163"/>
    </source>
</evidence>
<dbReference type="PROSITE" id="PS51077">
    <property type="entry name" value="HTH_ICLR"/>
    <property type="match status" value="1"/>
</dbReference>
<keyword evidence="1" id="KW-0805">Transcription regulation</keyword>
<feature type="domain" description="IclR-ED" evidence="5">
    <location>
        <begin position="72"/>
        <end position="252"/>
    </location>
</feature>
<dbReference type="GO" id="GO:0003677">
    <property type="term" value="F:DNA binding"/>
    <property type="evidence" value="ECO:0007669"/>
    <property type="project" value="UniProtKB-KW"/>
</dbReference>
<accession>A0A6M4AX30</accession>
<keyword evidence="7" id="KW-1185">Reference proteome</keyword>
<dbReference type="PANTHER" id="PTHR30136">
    <property type="entry name" value="HELIX-TURN-HELIX TRANSCRIPTIONAL REGULATOR, ICLR FAMILY"/>
    <property type="match status" value="1"/>
</dbReference>
<dbReference type="SUPFAM" id="SSF55781">
    <property type="entry name" value="GAF domain-like"/>
    <property type="match status" value="1"/>
</dbReference>
<keyword evidence="2" id="KW-0238">DNA-binding</keyword>
<dbReference type="InterPro" id="IPR029016">
    <property type="entry name" value="GAF-like_dom_sf"/>
</dbReference>
<dbReference type="Pfam" id="PF01614">
    <property type="entry name" value="IclR_C"/>
    <property type="match status" value="1"/>
</dbReference>
<dbReference type="PROSITE" id="PS51078">
    <property type="entry name" value="ICLR_ED"/>
    <property type="match status" value="1"/>
</dbReference>
<organism evidence="6 7">
    <name type="scientific">Sphingomonas lacunae</name>
    <dbReference type="NCBI Taxonomy" id="2698828"/>
    <lineage>
        <taxon>Bacteria</taxon>
        <taxon>Pseudomonadati</taxon>
        <taxon>Pseudomonadota</taxon>
        <taxon>Alphaproteobacteria</taxon>
        <taxon>Sphingomonadales</taxon>
        <taxon>Sphingomonadaceae</taxon>
        <taxon>Sphingomonas</taxon>
    </lineage>
</organism>
<dbReference type="InterPro" id="IPR036390">
    <property type="entry name" value="WH_DNA-bd_sf"/>
</dbReference>
<protein>
    <submittedName>
        <fullName evidence="6">Helix-turn-helix domain-containing protein</fullName>
    </submittedName>
</protein>
<dbReference type="Gene3D" id="1.10.10.10">
    <property type="entry name" value="Winged helix-like DNA-binding domain superfamily/Winged helix DNA-binding domain"/>
    <property type="match status" value="1"/>
</dbReference>
<dbReference type="InterPro" id="IPR005471">
    <property type="entry name" value="Tscrpt_reg_IclR_N"/>
</dbReference>
<evidence type="ECO:0000259" key="4">
    <source>
        <dbReference type="PROSITE" id="PS51077"/>
    </source>
</evidence>
<dbReference type="Pfam" id="PF09339">
    <property type="entry name" value="HTH_IclR"/>
    <property type="match status" value="1"/>
</dbReference>
<dbReference type="InterPro" id="IPR050707">
    <property type="entry name" value="HTH_MetabolicPath_Reg"/>
</dbReference>
<dbReference type="Gene3D" id="3.30.450.40">
    <property type="match status" value="1"/>
</dbReference>
<evidence type="ECO:0000256" key="2">
    <source>
        <dbReference type="ARBA" id="ARBA00023125"/>
    </source>
</evidence>
<dbReference type="InterPro" id="IPR014757">
    <property type="entry name" value="Tscrpt_reg_IclR_C"/>
</dbReference>
<sequence>MAPRPPTKVPSVSHSISILRLLGKSGESMGVTAIARALDLSPSSTFNLARTLVAEGLVDFDEATKTYRIGLGSIDFARMALRGDTMVAALRPVMERLAERHDAAIGLWRAADSGRLLLLALAESEAATRIHMAVGQRQPVGAGSTGRALLAARAADATTLRAAHAGVRWPSALDADSYVSQVHEAARLGYAVDDQWLNPGIVTVAAVVPEPGAPPRYCLSASLFAGRHDASGVAAIGRDIMAEARTAGQERE</sequence>
<evidence type="ECO:0000259" key="5">
    <source>
        <dbReference type="PROSITE" id="PS51078"/>
    </source>
</evidence>
<dbReference type="SMART" id="SM00346">
    <property type="entry name" value="HTH_ICLR"/>
    <property type="match status" value="1"/>
</dbReference>
<reference evidence="6 7" key="1">
    <citation type="submission" date="2020-01" db="EMBL/GenBank/DDBJ databases">
        <title>Sphingomonas sp. strain CSW-10.</title>
        <authorList>
            <person name="Chen W.-M."/>
        </authorList>
    </citation>
    <scope>NUCLEOTIDE SEQUENCE [LARGE SCALE GENOMIC DNA]</scope>
    <source>
        <strain evidence="6 7">CSW-10</strain>
    </source>
</reference>
<dbReference type="AlphaFoldDB" id="A0A6M4AX30"/>
<dbReference type="SUPFAM" id="SSF46785">
    <property type="entry name" value="Winged helix' DNA-binding domain"/>
    <property type="match status" value="1"/>
</dbReference>
<proteinExistence type="predicted"/>
<dbReference type="GO" id="GO:0045892">
    <property type="term" value="P:negative regulation of DNA-templated transcription"/>
    <property type="evidence" value="ECO:0007669"/>
    <property type="project" value="TreeGrafter"/>
</dbReference>
<evidence type="ECO:0000256" key="1">
    <source>
        <dbReference type="ARBA" id="ARBA00023015"/>
    </source>
</evidence>
<keyword evidence="3" id="KW-0804">Transcription</keyword>
<dbReference type="InterPro" id="IPR036388">
    <property type="entry name" value="WH-like_DNA-bd_sf"/>
</dbReference>
<dbReference type="KEGG" id="slan:GV829_02805"/>
<dbReference type="EMBL" id="CP053015">
    <property type="protein sequence ID" value="QJQ31511.1"/>
    <property type="molecule type" value="Genomic_DNA"/>
</dbReference>
<dbReference type="GO" id="GO:0003700">
    <property type="term" value="F:DNA-binding transcription factor activity"/>
    <property type="evidence" value="ECO:0007669"/>
    <property type="project" value="TreeGrafter"/>
</dbReference>
<dbReference type="Proteomes" id="UP000503018">
    <property type="component" value="Chromosome"/>
</dbReference>
<gene>
    <name evidence="6" type="ORF">GV829_02805</name>
</gene>
<feature type="domain" description="HTH iclR-type" evidence="4">
    <location>
        <begin position="9"/>
        <end position="71"/>
    </location>
</feature>
<dbReference type="PANTHER" id="PTHR30136:SF24">
    <property type="entry name" value="HTH-TYPE TRANSCRIPTIONAL REPRESSOR ALLR"/>
    <property type="match status" value="1"/>
</dbReference>
<dbReference type="RefSeq" id="WP_169943731.1">
    <property type="nucleotide sequence ID" value="NZ_CP053015.1"/>
</dbReference>
<name>A0A6M4AX30_9SPHN</name>